<evidence type="ECO:0000256" key="4">
    <source>
        <dbReference type="ARBA" id="ARBA00022989"/>
    </source>
</evidence>
<feature type="transmembrane region" description="Helical" evidence="6">
    <location>
        <begin position="178"/>
        <end position="195"/>
    </location>
</feature>
<feature type="transmembrane region" description="Helical" evidence="6">
    <location>
        <begin position="125"/>
        <end position="145"/>
    </location>
</feature>
<feature type="transmembrane region" description="Helical" evidence="6">
    <location>
        <begin position="28"/>
        <end position="48"/>
    </location>
</feature>
<comment type="subcellular location">
    <subcellularLocation>
        <location evidence="1">Membrane</location>
        <topology evidence="1">Multi-pass membrane protein</topology>
    </subcellularLocation>
</comment>
<keyword evidence="2 6" id="KW-0812">Transmembrane</keyword>
<dbReference type="EMBL" id="CAEZTS010000004">
    <property type="protein sequence ID" value="CAB4565612.1"/>
    <property type="molecule type" value="Genomic_DNA"/>
</dbReference>
<accession>A0A6J6DNA8</accession>
<keyword evidence="3" id="KW-0133">Cell shape</keyword>
<dbReference type="GO" id="GO:0005886">
    <property type="term" value="C:plasma membrane"/>
    <property type="evidence" value="ECO:0007669"/>
    <property type="project" value="TreeGrafter"/>
</dbReference>
<feature type="transmembrane region" description="Helical" evidence="6">
    <location>
        <begin position="93"/>
        <end position="113"/>
    </location>
</feature>
<feature type="transmembrane region" description="Helical" evidence="6">
    <location>
        <begin position="361"/>
        <end position="381"/>
    </location>
</feature>
<evidence type="ECO:0000256" key="6">
    <source>
        <dbReference type="SAM" id="Phobius"/>
    </source>
</evidence>
<dbReference type="GO" id="GO:0051301">
    <property type="term" value="P:cell division"/>
    <property type="evidence" value="ECO:0007669"/>
    <property type="project" value="InterPro"/>
</dbReference>
<dbReference type="PROSITE" id="PS00428">
    <property type="entry name" value="FTSW_RODA_SPOVE"/>
    <property type="match status" value="1"/>
</dbReference>
<reference evidence="7" key="1">
    <citation type="submission" date="2020-05" db="EMBL/GenBank/DDBJ databases">
        <authorList>
            <person name="Chiriac C."/>
            <person name="Salcher M."/>
            <person name="Ghai R."/>
            <person name="Kavagutti S V."/>
        </authorList>
    </citation>
    <scope>NUCLEOTIDE SEQUENCE</scope>
</reference>
<dbReference type="InterPro" id="IPR001182">
    <property type="entry name" value="FtsW/RodA"/>
</dbReference>
<dbReference type="GO" id="GO:0015648">
    <property type="term" value="F:lipid-linked peptidoglycan transporter activity"/>
    <property type="evidence" value="ECO:0007669"/>
    <property type="project" value="TreeGrafter"/>
</dbReference>
<feature type="transmembrane region" description="Helical" evidence="6">
    <location>
        <begin position="202"/>
        <end position="222"/>
    </location>
</feature>
<evidence type="ECO:0000256" key="2">
    <source>
        <dbReference type="ARBA" id="ARBA00022692"/>
    </source>
</evidence>
<dbReference type="Pfam" id="PF01098">
    <property type="entry name" value="FTSW_RODA_SPOVE"/>
    <property type="match status" value="1"/>
</dbReference>
<evidence type="ECO:0000256" key="1">
    <source>
        <dbReference type="ARBA" id="ARBA00004141"/>
    </source>
</evidence>
<dbReference type="InterPro" id="IPR018365">
    <property type="entry name" value="Cell_cycle_FtsW-rel_CS"/>
</dbReference>
<keyword evidence="4 6" id="KW-1133">Transmembrane helix</keyword>
<protein>
    <submittedName>
        <fullName evidence="7">Unannotated protein</fullName>
    </submittedName>
</protein>
<feature type="transmembrane region" description="Helical" evidence="6">
    <location>
        <begin position="285"/>
        <end position="311"/>
    </location>
</feature>
<name>A0A6J6DNA8_9ZZZZ</name>
<feature type="transmembrane region" description="Helical" evidence="6">
    <location>
        <begin position="152"/>
        <end position="172"/>
    </location>
</feature>
<proteinExistence type="predicted"/>
<dbReference type="GO" id="GO:0032153">
    <property type="term" value="C:cell division site"/>
    <property type="evidence" value="ECO:0007669"/>
    <property type="project" value="TreeGrafter"/>
</dbReference>
<sequence length="387" mass="41974">MALPIMKRRPDSGLGNIRSSLGSPQRNIDWVLISTVVILAVVGAFSIYSATFWKIDGDPYWFATRQVVFLIVSAVVLAVVMSFDYTLLNDRAYFLYGVSVIALVMVLSAGALRGGARLSFDLGPISFQPAEFAKPAVLVALAAYYSESRESVMSYSQFITGLLLVGVPVALIIVQPDLGSAFVMIVGAICVLVMAGAKLRYLALISVLTVATIAAAIVAGIVDRYQLRRIEAFINQNSTEESLQQYVFQVRYAKRAVATGGWFGKGYLQGPLTNGKFIPVQQSDFIFSAVAEQFGLLGGGLVVGLFGLMLFRIWRVANLARDTFGSYLCAGIFGIILWHVFQNIGMTMGIMPVTGVPLPFVSYGGSSLIAFAIMIGLVESVHMRRLR</sequence>
<dbReference type="GO" id="GO:0008360">
    <property type="term" value="P:regulation of cell shape"/>
    <property type="evidence" value="ECO:0007669"/>
    <property type="project" value="UniProtKB-KW"/>
</dbReference>
<evidence type="ECO:0000313" key="7">
    <source>
        <dbReference type="EMBL" id="CAB4565612.1"/>
    </source>
</evidence>
<feature type="transmembrane region" description="Helical" evidence="6">
    <location>
        <begin position="60"/>
        <end position="81"/>
    </location>
</feature>
<gene>
    <name evidence="7" type="ORF">UFOPK1722_00067</name>
</gene>
<evidence type="ECO:0000256" key="5">
    <source>
        <dbReference type="ARBA" id="ARBA00023136"/>
    </source>
</evidence>
<organism evidence="7">
    <name type="scientific">freshwater metagenome</name>
    <dbReference type="NCBI Taxonomy" id="449393"/>
    <lineage>
        <taxon>unclassified sequences</taxon>
        <taxon>metagenomes</taxon>
        <taxon>ecological metagenomes</taxon>
    </lineage>
</organism>
<dbReference type="AlphaFoldDB" id="A0A6J6DNA8"/>
<keyword evidence="5 6" id="KW-0472">Membrane</keyword>
<feature type="transmembrane region" description="Helical" evidence="6">
    <location>
        <begin position="323"/>
        <end position="341"/>
    </location>
</feature>
<dbReference type="PANTHER" id="PTHR30474">
    <property type="entry name" value="CELL CYCLE PROTEIN"/>
    <property type="match status" value="1"/>
</dbReference>
<evidence type="ECO:0000256" key="3">
    <source>
        <dbReference type="ARBA" id="ARBA00022960"/>
    </source>
</evidence>